<keyword evidence="2" id="KW-0472">Membrane</keyword>
<keyword evidence="4" id="KW-1185">Reference proteome</keyword>
<proteinExistence type="predicted"/>
<evidence type="ECO:0000313" key="4">
    <source>
        <dbReference type="Proteomes" id="UP000001072"/>
    </source>
</evidence>
<feature type="compositionally biased region" description="Acidic residues" evidence="1">
    <location>
        <begin position="619"/>
        <end position="635"/>
    </location>
</feature>
<dbReference type="GeneID" id="18929192"/>
<dbReference type="eggNOG" id="ENOG502S2FP">
    <property type="taxonomic scope" value="Eukaryota"/>
</dbReference>
<dbReference type="EMBL" id="GL883090">
    <property type="protein sequence ID" value="EGG12665.1"/>
    <property type="molecule type" value="Genomic_DNA"/>
</dbReference>
<dbReference type="Proteomes" id="UP000001072">
    <property type="component" value="Unassembled WGS sequence"/>
</dbReference>
<feature type="compositionally biased region" description="Low complexity" evidence="1">
    <location>
        <begin position="505"/>
        <end position="519"/>
    </location>
</feature>
<dbReference type="AlphaFoldDB" id="F4R3P5"/>
<keyword evidence="2" id="KW-0812">Transmembrane</keyword>
<dbReference type="OrthoDB" id="2278929at2759"/>
<dbReference type="RefSeq" id="XP_007403603.1">
    <property type="nucleotide sequence ID" value="XM_007403541.1"/>
</dbReference>
<gene>
    <name evidence="3" type="ORF">MELLADRAFT_58492</name>
</gene>
<name>F4R3P5_MELLP</name>
<feature type="transmembrane region" description="Helical" evidence="2">
    <location>
        <begin position="420"/>
        <end position="440"/>
    </location>
</feature>
<organism evidence="4">
    <name type="scientific">Melampsora larici-populina (strain 98AG31 / pathotype 3-4-7)</name>
    <name type="common">Poplar leaf rust fungus</name>
    <dbReference type="NCBI Taxonomy" id="747676"/>
    <lineage>
        <taxon>Eukaryota</taxon>
        <taxon>Fungi</taxon>
        <taxon>Dikarya</taxon>
        <taxon>Basidiomycota</taxon>
        <taxon>Pucciniomycotina</taxon>
        <taxon>Pucciniomycetes</taxon>
        <taxon>Pucciniales</taxon>
        <taxon>Melampsoraceae</taxon>
        <taxon>Melampsora</taxon>
    </lineage>
</organism>
<feature type="compositionally biased region" description="Polar residues" evidence="1">
    <location>
        <begin position="581"/>
        <end position="594"/>
    </location>
</feature>
<feature type="compositionally biased region" description="Polar residues" evidence="1">
    <location>
        <begin position="30"/>
        <end position="49"/>
    </location>
</feature>
<dbReference type="InParanoid" id="F4R3P5"/>
<reference evidence="4" key="1">
    <citation type="journal article" date="2011" name="Proc. Natl. Acad. Sci. U.S.A.">
        <title>Obligate biotrophy features unraveled by the genomic analysis of rust fungi.</title>
        <authorList>
            <person name="Duplessis S."/>
            <person name="Cuomo C.A."/>
            <person name="Lin Y.-C."/>
            <person name="Aerts A."/>
            <person name="Tisserant E."/>
            <person name="Veneault-Fourrey C."/>
            <person name="Joly D.L."/>
            <person name="Hacquard S."/>
            <person name="Amselem J."/>
            <person name="Cantarel B.L."/>
            <person name="Chiu R."/>
            <person name="Coutinho P.M."/>
            <person name="Feau N."/>
            <person name="Field M."/>
            <person name="Frey P."/>
            <person name="Gelhaye E."/>
            <person name="Goldberg J."/>
            <person name="Grabherr M.G."/>
            <person name="Kodira C.D."/>
            <person name="Kohler A."/>
            <person name="Kuees U."/>
            <person name="Lindquist E.A."/>
            <person name="Lucas S.M."/>
            <person name="Mago R."/>
            <person name="Mauceli E."/>
            <person name="Morin E."/>
            <person name="Murat C."/>
            <person name="Pangilinan J.L."/>
            <person name="Park R."/>
            <person name="Pearson M."/>
            <person name="Quesneville H."/>
            <person name="Rouhier N."/>
            <person name="Sakthikumar S."/>
            <person name="Salamov A.A."/>
            <person name="Schmutz J."/>
            <person name="Selles B."/>
            <person name="Shapiro H."/>
            <person name="Tanguay P."/>
            <person name="Tuskan G.A."/>
            <person name="Henrissat B."/>
            <person name="Van de Peer Y."/>
            <person name="Rouze P."/>
            <person name="Ellis J.G."/>
            <person name="Dodds P.N."/>
            <person name="Schein J.E."/>
            <person name="Zhong S."/>
            <person name="Hamelin R.C."/>
            <person name="Grigoriev I.V."/>
            <person name="Szabo L.J."/>
            <person name="Martin F."/>
        </authorList>
    </citation>
    <scope>NUCLEOTIDE SEQUENCE [LARGE SCALE GENOMIC DNA]</scope>
    <source>
        <strain evidence="4">98AG31 / pathotype 3-4-7</strain>
    </source>
</reference>
<dbReference type="VEuPathDB" id="FungiDB:MELLADRAFT_58492"/>
<dbReference type="HOGENOM" id="CLU_415678_0_0_1"/>
<evidence type="ECO:0000313" key="3">
    <source>
        <dbReference type="EMBL" id="EGG12665.1"/>
    </source>
</evidence>
<feature type="compositionally biased region" description="Basic and acidic residues" evidence="1">
    <location>
        <begin position="654"/>
        <end position="663"/>
    </location>
</feature>
<keyword evidence="2" id="KW-1133">Transmembrane helix</keyword>
<feature type="region of interest" description="Disordered" evidence="1">
    <location>
        <begin position="483"/>
        <end position="519"/>
    </location>
</feature>
<accession>F4R3P5</accession>
<feature type="region of interest" description="Disordered" evidence="1">
    <location>
        <begin position="358"/>
        <end position="384"/>
    </location>
</feature>
<feature type="compositionally biased region" description="Low complexity" evidence="1">
    <location>
        <begin position="52"/>
        <end position="97"/>
    </location>
</feature>
<sequence>MKVESRKTIKNKNETINNEHSNHDDHHQKPSQTLPNRNQTIITKPSNQPFLPIQSSSPIKPSSSSTSTPSIETKPIPTSLPSIPSTSTSTTSSSSSTDLEIDQSNSNDLLILLLIEHLTSISIQSSHSIDSLQVALNYIHQFDPHSISPHLLNRLRSILCPSLHSSPLNQLSSSAIFHQLCSSQFTQTTSQQQTFSKRSQPSSPLSHLFRRQNIQDPACTAVSNAVLSCFPESNSTLVQHTWSKFIWNNNYPTFIGSRLVDIYLFNAQSETIVANWTSIANDRGMIGIYASDNWFPNQTSWTYGQNRTFPYFFVITGGGMPLTGGEQHQSTFTVVQTAPAAALASSLSISALSTMSSGNQTFRPSNSSREPGSNGTSSLQNASSDEPFPKWEIALIGEFFASSSSADYTLNNLWFHSARLSVVLGVLALVTFLIATYLTVSNARRRRQIRNWQSAAIGGSGGSIGSRSPMIQNPEAAALIGQTRQKRHEIGGTGLGETSGRDINSPSSSRPGSPLSATATGGAASFAYPAIVGGAGGFGTGSQTTGVNESCTNPDGPISSVDASIMADAFRKALRKPEFAPTTQDDSSPETTPETESKAFVPGPARTRMSMHAQVVSMDDLDGGTNDEEVDDEDAKEIMDRELASEGRSMTSVDVRKRPEVHS</sequence>
<feature type="compositionally biased region" description="Basic and acidic residues" evidence="1">
    <location>
        <begin position="1"/>
        <end position="13"/>
    </location>
</feature>
<evidence type="ECO:0000256" key="2">
    <source>
        <dbReference type="SAM" id="Phobius"/>
    </source>
</evidence>
<evidence type="ECO:0000256" key="1">
    <source>
        <dbReference type="SAM" id="MobiDB-lite"/>
    </source>
</evidence>
<feature type="compositionally biased region" description="Basic and acidic residues" evidence="1">
    <location>
        <begin position="636"/>
        <end position="645"/>
    </location>
</feature>
<protein>
    <submittedName>
        <fullName evidence="3">Uncharacterized protein</fullName>
    </submittedName>
</protein>
<feature type="region of interest" description="Disordered" evidence="1">
    <location>
        <begin position="1"/>
        <end position="100"/>
    </location>
</feature>
<dbReference type="KEGG" id="mlr:MELLADRAFT_58492"/>
<dbReference type="STRING" id="747676.F4R3P5"/>
<feature type="region of interest" description="Disordered" evidence="1">
    <location>
        <begin position="575"/>
        <end position="663"/>
    </location>
</feature>